<keyword evidence="1" id="KW-0472">Membrane</keyword>
<protein>
    <submittedName>
        <fullName evidence="3">VanZ family protein</fullName>
    </submittedName>
</protein>
<evidence type="ECO:0000259" key="2">
    <source>
        <dbReference type="Pfam" id="PF04892"/>
    </source>
</evidence>
<dbReference type="Proteomes" id="UP001181355">
    <property type="component" value="Chromosome"/>
</dbReference>
<reference evidence="3" key="1">
    <citation type="submission" date="2023-09" db="EMBL/GenBank/DDBJ databases">
        <title>Undibacterium sp. 20NA77.5 isolated from freshwater.</title>
        <authorList>
            <person name="Le V."/>
            <person name="Ko S.-R."/>
            <person name="Ahn C.-Y."/>
            <person name="Oh H.-M."/>
        </authorList>
    </citation>
    <scope>NUCLEOTIDE SEQUENCE</scope>
    <source>
        <strain evidence="3">20NA77.5</strain>
    </source>
</reference>
<keyword evidence="4" id="KW-1185">Reference proteome</keyword>
<feature type="transmembrane region" description="Helical" evidence="1">
    <location>
        <begin position="277"/>
        <end position="296"/>
    </location>
</feature>
<feature type="transmembrane region" description="Helical" evidence="1">
    <location>
        <begin position="14"/>
        <end position="35"/>
    </location>
</feature>
<gene>
    <name evidence="3" type="ORF">RF679_02620</name>
</gene>
<dbReference type="Pfam" id="PF04892">
    <property type="entry name" value="VanZ"/>
    <property type="match status" value="1"/>
</dbReference>
<keyword evidence="1" id="KW-0812">Transmembrane</keyword>
<feature type="transmembrane region" description="Helical" evidence="1">
    <location>
        <begin position="254"/>
        <end position="271"/>
    </location>
</feature>
<evidence type="ECO:0000313" key="3">
    <source>
        <dbReference type="EMBL" id="WMW81190.1"/>
    </source>
</evidence>
<proteinExistence type="predicted"/>
<organism evidence="3 4">
    <name type="scientific">Undibacterium cyanobacteriorum</name>
    <dbReference type="NCBI Taxonomy" id="3073561"/>
    <lineage>
        <taxon>Bacteria</taxon>
        <taxon>Pseudomonadati</taxon>
        <taxon>Pseudomonadota</taxon>
        <taxon>Betaproteobacteria</taxon>
        <taxon>Burkholderiales</taxon>
        <taxon>Oxalobacteraceae</taxon>
        <taxon>Undibacterium</taxon>
    </lineage>
</organism>
<feature type="transmembrane region" description="Helical" evidence="1">
    <location>
        <begin position="89"/>
        <end position="109"/>
    </location>
</feature>
<feature type="domain" description="VanZ-like" evidence="2">
    <location>
        <begin position="20"/>
        <end position="135"/>
    </location>
</feature>
<dbReference type="InterPro" id="IPR006976">
    <property type="entry name" value="VanZ-like"/>
</dbReference>
<feature type="transmembrane region" description="Helical" evidence="1">
    <location>
        <begin position="163"/>
        <end position="181"/>
    </location>
</feature>
<evidence type="ECO:0000256" key="1">
    <source>
        <dbReference type="SAM" id="Phobius"/>
    </source>
</evidence>
<keyword evidence="1" id="KW-1133">Transmembrane helix</keyword>
<feature type="transmembrane region" description="Helical" evidence="1">
    <location>
        <begin position="55"/>
        <end position="77"/>
    </location>
</feature>
<sequence length="374" mass="41264">MSEVARPVPSASPFSRACLVAYTILIVYASLYPFAGWQFDTLSTYLDQIKQWPHYLIRFDILVNILGYIPFGILIIFSIYPRLSRVSSIALAIFGGVAMSWLMESLQFFLPNRVTSVLDLLTNGIGALLGALIGTLCAPIVLGSNRLNDLRKRWLWRESSREIVILSLWPLAQIYPQAFLFGHGQVSTMIAQWLDTGLGLELGLDQWLQHQMNLSAENYLISETIITACGCAGAVLLGLSLLHRHAPKFRLSSLLLISGLAIKALACALMFGPDNAFLWLTPGAQGGLVVGILILYGFSFAPIPAQKGLAAMLLLISLILVNLIPSNPYFLSTMQTMAQGKMLNFYGAAQFLAIMWPFAALWYLGKPLPKSRKH</sequence>
<dbReference type="RefSeq" id="WP_309482680.1">
    <property type="nucleotide sequence ID" value="NZ_CP133720.1"/>
</dbReference>
<feature type="transmembrane region" description="Helical" evidence="1">
    <location>
        <begin position="219"/>
        <end position="242"/>
    </location>
</feature>
<feature type="transmembrane region" description="Helical" evidence="1">
    <location>
        <begin position="345"/>
        <end position="364"/>
    </location>
</feature>
<evidence type="ECO:0000313" key="4">
    <source>
        <dbReference type="Proteomes" id="UP001181355"/>
    </source>
</evidence>
<feature type="transmembrane region" description="Helical" evidence="1">
    <location>
        <begin position="308"/>
        <end position="325"/>
    </location>
</feature>
<feature type="transmembrane region" description="Helical" evidence="1">
    <location>
        <begin position="121"/>
        <end position="142"/>
    </location>
</feature>
<accession>A0ABY9RLP9</accession>
<name>A0ABY9RLP9_9BURK</name>
<dbReference type="EMBL" id="CP133720">
    <property type="protein sequence ID" value="WMW81190.1"/>
    <property type="molecule type" value="Genomic_DNA"/>
</dbReference>